<dbReference type="EMBL" id="JYNZ01000006">
    <property type="protein sequence ID" value="KXK25865.1"/>
    <property type="molecule type" value="Genomic_DNA"/>
</dbReference>
<evidence type="ECO:0000313" key="2">
    <source>
        <dbReference type="Proteomes" id="UP000070457"/>
    </source>
</evidence>
<accession>A0A136LW46</accession>
<sequence length="138" mass="15404">MKLLRSNTARLLALLIVIAAGAGLQLAYDFRQGVDLDNATVLEVTFDHPETVQTVTRAANEAHVPVRMDRTGDASFRLYYQNRSPEEIESVRQRLEENLGTITQHSVYQSIPGTSFVVSQSRCRTLSGFLLPRSSCFC</sequence>
<proteinExistence type="predicted"/>
<protein>
    <submittedName>
        <fullName evidence="1">Uncharacterized protein</fullName>
    </submittedName>
</protein>
<evidence type="ECO:0000313" key="1">
    <source>
        <dbReference type="EMBL" id="KXK25865.1"/>
    </source>
</evidence>
<reference evidence="1 2" key="1">
    <citation type="submission" date="2015-02" db="EMBL/GenBank/DDBJ databases">
        <title>Improved understanding of the partial-nitritation anammox process through 23 genomes representing the majority of the microbial community.</title>
        <authorList>
            <person name="Speth D.R."/>
            <person name="In T Zandt M."/>
            <person name="Guerrero Cruz S."/>
            <person name="Jetten M.S."/>
            <person name="Dutilh B.E."/>
        </authorList>
    </citation>
    <scope>NUCLEOTIDE SEQUENCE [LARGE SCALE GENOMIC DNA]</scope>
    <source>
        <strain evidence="1">OLB20</strain>
    </source>
</reference>
<gene>
    <name evidence="1" type="ORF">TR69_WS6001001471</name>
</gene>
<dbReference type="STRING" id="1617426.TR69_WS6001001471"/>
<dbReference type="Proteomes" id="UP000070457">
    <property type="component" value="Unassembled WGS sequence"/>
</dbReference>
<dbReference type="AlphaFoldDB" id="A0A136LW46"/>
<name>A0A136LW46_9BACT</name>
<comment type="caution">
    <text evidence="1">The sequence shown here is derived from an EMBL/GenBank/DDBJ whole genome shotgun (WGS) entry which is preliminary data.</text>
</comment>
<organism evidence="1 2">
    <name type="scientific">candidate division WS6 bacterium OLB20</name>
    <dbReference type="NCBI Taxonomy" id="1617426"/>
    <lineage>
        <taxon>Bacteria</taxon>
        <taxon>Candidatus Dojkabacteria</taxon>
    </lineage>
</organism>